<dbReference type="Pfam" id="PF16363">
    <property type="entry name" value="GDP_Man_Dehyd"/>
    <property type="match status" value="1"/>
</dbReference>
<dbReference type="NCBIfam" id="TIGR01179">
    <property type="entry name" value="galE"/>
    <property type="match status" value="1"/>
</dbReference>
<dbReference type="InterPro" id="IPR005886">
    <property type="entry name" value="UDP_G4E"/>
</dbReference>
<comment type="caution">
    <text evidence="11">The sequence shown here is derived from an EMBL/GenBank/DDBJ whole genome shotgun (WGS) entry which is preliminary data.</text>
</comment>
<dbReference type="GO" id="GO:0005829">
    <property type="term" value="C:cytosol"/>
    <property type="evidence" value="ECO:0007669"/>
    <property type="project" value="TreeGrafter"/>
</dbReference>
<organism evidence="11 12">
    <name type="scientific">Maritimibacter fusiformis</name>
    <dbReference type="NCBI Taxonomy" id="2603819"/>
    <lineage>
        <taxon>Bacteria</taxon>
        <taxon>Pseudomonadati</taxon>
        <taxon>Pseudomonadota</taxon>
        <taxon>Alphaproteobacteria</taxon>
        <taxon>Rhodobacterales</taxon>
        <taxon>Roseobacteraceae</taxon>
        <taxon>Maritimibacter</taxon>
    </lineage>
</organism>
<evidence type="ECO:0000256" key="2">
    <source>
        <dbReference type="ARBA" id="ARBA00001911"/>
    </source>
</evidence>
<dbReference type="Gene3D" id="3.90.25.10">
    <property type="entry name" value="UDP-galactose 4-epimerase, domain 1"/>
    <property type="match status" value="1"/>
</dbReference>
<dbReference type="PANTHER" id="PTHR43725">
    <property type="entry name" value="UDP-GLUCOSE 4-EPIMERASE"/>
    <property type="match status" value="1"/>
</dbReference>
<comment type="pathway">
    <text evidence="3 9">Carbohydrate metabolism; galactose metabolism.</text>
</comment>
<feature type="domain" description="NAD(P)-binding" evidence="10">
    <location>
        <begin position="6"/>
        <end position="324"/>
    </location>
</feature>
<keyword evidence="12" id="KW-1185">Reference proteome</keyword>
<evidence type="ECO:0000256" key="6">
    <source>
        <dbReference type="ARBA" id="ARBA00018569"/>
    </source>
</evidence>
<evidence type="ECO:0000256" key="5">
    <source>
        <dbReference type="ARBA" id="ARBA00013189"/>
    </source>
</evidence>
<comment type="cofactor">
    <cofactor evidence="2 9">
        <name>NAD(+)</name>
        <dbReference type="ChEBI" id="CHEBI:57540"/>
    </cofactor>
</comment>
<dbReference type="CDD" id="cd05247">
    <property type="entry name" value="UDP_G4E_1_SDR_e"/>
    <property type="match status" value="1"/>
</dbReference>
<evidence type="ECO:0000256" key="4">
    <source>
        <dbReference type="ARBA" id="ARBA00007637"/>
    </source>
</evidence>
<dbReference type="EMBL" id="VSIY01000015">
    <property type="protein sequence ID" value="TYB77742.1"/>
    <property type="molecule type" value="Genomic_DNA"/>
</dbReference>
<dbReference type="GO" id="GO:0006012">
    <property type="term" value="P:galactose metabolic process"/>
    <property type="evidence" value="ECO:0007669"/>
    <property type="project" value="UniProtKB-UniPathway"/>
</dbReference>
<proteinExistence type="inferred from homology"/>
<dbReference type="NCBIfam" id="NF007956">
    <property type="entry name" value="PRK10675.1"/>
    <property type="match status" value="1"/>
</dbReference>
<dbReference type="Proteomes" id="UP000322080">
    <property type="component" value="Unassembled WGS sequence"/>
</dbReference>
<evidence type="ECO:0000313" key="11">
    <source>
        <dbReference type="EMBL" id="TYB77742.1"/>
    </source>
</evidence>
<name>A0A5D0R8B2_9RHOB</name>
<accession>A0A5D0R8B2</accession>
<comment type="subunit">
    <text evidence="9">Homodimer.</text>
</comment>
<keyword evidence="9" id="KW-0119">Carbohydrate metabolism</keyword>
<protein>
    <recommendedName>
        <fullName evidence="6 9">UDP-glucose 4-epimerase</fullName>
        <ecNumber evidence="5 9">5.1.3.2</ecNumber>
    </recommendedName>
</protein>
<evidence type="ECO:0000313" key="12">
    <source>
        <dbReference type="Proteomes" id="UP000322080"/>
    </source>
</evidence>
<keyword evidence="8 9" id="KW-0413">Isomerase</keyword>
<dbReference type="Gene3D" id="3.40.50.720">
    <property type="entry name" value="NAD(P)-binding Rossmann-like Domain"/>
    <property type="match status" value="1"/>
</dbReference>
<dbReference type="UniPathway" id="UPA00214"/>
<dbReference type="EC" id="5.1.3.2" evidence="5 9"/>
<dbReference type="PANTHER" id="PTHR43725:SF47">
    <property type="entry name" value="UDP-GLUCOSE 4-EPIMERASE"/>
    <property type="match status" value="1"/>
</dbReference>
<dbReference type="InterPro" id="IPR036291">
    <property type="entry name" value="NAD(P)-bd_dom_sf"/>
</dbReference>
<dbReference type="AlphaFoldDB" id="A0A5D0R8B2"/>
<evidence type="ECO:0000259" key="10">
    <source>
        <dbReference type="Pfam" id="PF16363"/>
    </source>
</evidence>
<dbReference type="SUPFAM" id="SSF51735">
    <property type="entry name" value="NAD(P)-binding Rossmann-fold domains"/>
    <property type="match status" value="1"/>
</dbReference>
<evidence type="ECO:0000256" key="8">
    <source>
        <dbReference type="ARBA" id="ARBA00023235"/>
    </source>
</evidence>
<reference evidence="11 12" key="1">
    <citation type="submission" date="2019-08" db="EMBL/GenBank/DDBJ databases">
        <title>Identification of a novel species of the genus Boseongicola.</title>
        <authorList>
            <person name="Zhang X.-Q."/>
        </authorList>
    </citation>
    <scope>NUCLEOTIDE SEQUENCE [LARGE SCALE GENOMIC DNA]</scope>
    <source>
        <strain evidence="11 12">HY14</strain>
    </source>
</reference>
<comment type="similarity">
    <text evidence="4 9">Belongs to the NAD(P)-dependent epimerase/dehydratase family.</text>
</comment>
<dbReference type="RefSeq" id="WP_148379780.1">
    <property type="nucleotide sequence ID" value="NZ_VSIY01000015.1"/>
</dbReference>
<sequence length="336" mass="36969">MAGRILLTGGAGYIGSHTYVELKSAGHDVVILDNFSNARHDVIDRLEVITDGPVTLHEGDVLDKAFLASVFAAHQFDAVIHFAAKKAVGESVEKPLDYFETNCTGFSNLLMAMRDGGVFRVVFSSTATVYGEPETLPFTEDHRLAPLSPYAQSKVVCETLLAQCKTADDRWAYGILRYFNPAGAHDSALIGEDPNDIPNNLMPYIAKVATGELPTLNVFGDDYDTPDGTGVRDYIHVVDLARGHVQSVAKLIGGNETHTLNLGTGIGYSVFDMLHAYERACGKKLPYRIAPRRAGDIDCFYADPTLANDWLGFEARRDLDDMCRTSWNWVSRRKNT</sequence>
<keyword evidence="7 9" id="KW-0520">NAD</keyword>
<comment type="catalytic activity">
    <reaction evidence="1 9">
        <text>UDP-alpha-D-glucose = UDP-alpha-D-galactose</text>
        <dbReference type="Rhea" id="RHEA:22168"/>
        <dbReference type="ChEBI" id="CHEBI:58885"/>
        <dbReference type="ChEBI" id="CHEBI:66914"/>
        <dbReference type="EC" id="5.1.3.2"/>
    </reaction>
</comment>
<evidence type="ECO:0000256" key="9">
    <source>
        <dbReference type="RuleBase" id="RU366046"/>
    </source>
</evidence>
<evidence type="ECO:0000256" key="3">
    <source>
        <dbReference type="ARBA" id="ARBA00004947"/>
    </source>
</evidence>
<dbReference type="InterPro" id="IPR016040">
    <property type="entry name" value="NAD(P)-bd_dom"/>
</dbReference>
<evidence type="ECO:0000256" key="1">
    <source>
        <dbReference type="ARBA" id="ARBA00000083"/>
    </source>
</evidence>
<dbReference type="GO" id="GO:0003978">
    <property type="term" value="F:UDP-glucose 4-epimerase activity"/>
    <property type="evidence" value="ECO:0007669"/>
    <property type="project" value="UniProtKB-UniRule"/>
</dbReference>
<gene>
    <name evidence="11" type="primary">galE</name>
    <name evidence="11" type="ORF">FVF75_15925</name>
</gene>
<evidence type="ECO:0000256" key="7">
    <source>
        <dbReference type="ARBA" id="ARBA00023027"/>
    </source>
</evidence>